<proteinExistence type="predicted"/>
<reference evidence="5 6" key="1">
    <citation type="submission" date="2020-08" db="EMBL/GenBank/DDBJ databases">
        <title>Sequencing the genomes of 1000 actinobacteria strains.</title>
        <authorList>
            <person name="Klenk H.-P."/>
        </authorList>
    </citation>
    <scope>NUCLEOTIDE SEQUENCE [LARGE SCALE GENOMIC DNA]</scope>
    <source>
        <strain evidence="5 6">DSM 45507</strain>
    </source>
</reference>
<evidence type="ECO:0000313" key="6">
    <source>
        <dbReference type="Proteomes" id="UP000579153"/>
    </source>
</evidence>
<dbReference type="EMBL" id="JACHMB010000001">
    <property type="protein sequence ID" value="MBB5782378.1"/>
    <property type="molecule type" value="Genomic_DNA"/>
</dbReference>
<evidence type="ECO:0000313" key="5">
    <source>
        <dbReference type="EMBL" id="MBB5782378.1"/>
    </source>
</evidence>
<gene>
    <name evidence="5" type="ORF">HD596_009134</name>
</gene>
<dbReference type="PANTHER" id="PTHR24126">
    <property type="entry name" value="ANKYRIN REPEAT, PH AND SEC7 DOMAIN CONTAINING PROTEIN SECG-RELATED"/>
    <property type="match status" value="1"/>
</dbReference>
<evidence type="ECO:0000256" key="2">
    <source>
        <dbReference type="ARBA" id="ARBA00023043"/>
    </source>
</evidence>
<name>A0A7W9GEU3_9ACTN</name>
<sequence>MSDLPQRPSLEHLRKQAKHRKRARGVPLSRAQFELAREYGFPSWPKLVEHVRLAALEGIERALVLADPAALAAFLPAGEPVGGLPPLLVLLRRAVAPAERVRECARLLLDAGADPGSHTVERDGEGRRTALFDAVERGDLALVRLLVERGAPADEDAFYHACEQSDPAFLDLLHRPGFERMVVHKLDFEDAAGLRWFLDRGADVNACRALHHAIARGRGVAILTMLLDAGADVNLPWDRWDVGRRPLALAARCGHLAAYELLASRGATADLDPVDAADLDPVDAAVLAVARGESARLPAAPPPALGNPADSGDYGWALGQFALLGRTDVVRTLLDAGMAVDTRGWSNFTPLDQAAMHGRAATVRLLIERGADLDDRAFDEEGPTPLDCALWGLRHNRAQDGDYLGTVAALLEAGAPTRLGPPTGDPAVDHLFLTRISRA</sequence>
<organism evidence="5 6">
    <name type="scientific">Nonomuraea jabiensis</name>
    <dbReference type="NCBI Taxonomy" id="882448"/>
    <lineage>
        <taxon>Bacteria</taxon>
        <taxon>Bacillati</taxon>
        <taxon>Actinomycetota</taxon>
        <taxon>Actinomycetes</taxon>
        <taxon>Streptosporangiales</taxon>
        <taxon>Streptosporangiaceae</taxon>
        <taxon>Nonomuraea</taxon>
    </lineage>
</organism>
<dbReference type="Gene3D" id="1.25.40.20">
    <property type="entry name" value="Ankyrin repeat-containing domain"/>
    <property type="match status" value="3"/>
</dbReference>
<keyword evidence="1" id="KW-0677">Repeat</keyword>
<dbReference type="PROSITE" id="PS50297">
    <property type="entry name" value="ANK_REP_REGION"/>
    <property type="match status" value="2"/>
</dbReference>
<dbReference type="PROSITE" id="PS50088">
    <property type="entry name" value="ANK_REPEAT"/>
    <property type="match status" value="2"/>
</dbReference>
<dbReference type="InterPro" id="IPR002110">
    <property type="entry name" value="Ankyrin_rpt"/>
</dbReference>
<dbReference type="InterPro" id="IPR036770">
    <property type="entry name" value="Ankyrin_rpt-contain_sf"/>
</dbReference>
<evidence type="ECO:0000256" key="4">
    <source>
        <dbReference type="SAM" id="MobiDB-lite"/>
    </source>
</evidence>
<feature type="repeat" description="ANK" evidence="3">
    <location>
        <begin position="346"/>
        <end position="378"/>
    </location>
</feature>
<feature type="repeat" description="ANK" evidence="3">
    <location>
        <begin position="205"/>
        <end position="238"/>
    </location>
</feature>
<keyword evidence="6" id="KW-1185">Reference proteome</keyword>
<comment type="caution">
    <text evidence="5">The sequence shown here is derived from an EMBL/GenBank/DDBJ whole genome shotgun (WGS) entry which is preliminary data.</text>
</comment>
<evidence type="ECO:0000256" key="3">
    <source>
        <dbReference type="PROSITE-ProRule" id="PRU00023"/>
    </source>
</evidence>
<dbReference type="AlphaFoldDB" id="A0A7W9GEU3"/>
<protein>
    <submittedName>
        <fullName evidence="5">Ankyrin repeat protein</fullName>
    </submittedName>
</protein>
<dbReference type="Pfam" id="PF12796">
    <property type="entry name" value="Ank_2"/>
    <property type="match status" value="1"/>
</dbReference>
<accession>A0A7W9GEU3</accession>
<dbReference type="Pfam" id="PF13637">
    <property type="entry name" value="Ank_4"/>
    <property type="match status" value="1"/>
</dbReference>
<evidence type="ECO:0000256" key="1">
    <source>
        <dbReference type="ARBA" id="ARBA00022737"/>
    </source>
</evidence>
<dbReference type="SMART" id="SM00248">
    <property type="entry name" value="ANK"/>
    <property type="match status" value="6"/>
</dbReference>
<dbReference type="Proteomes" id="UP000579153">
    <property type="component" value="Unassembled WGS sequence"/>
</dbReference>
<dbReference type="RefSeq" id="WP_221519866.1">
    <property type="nucleotide sequence ID" value="NZ_JACHMB010000001.1"/>
</dbReference>
<dbReference type="PANTHER" id="PTHR24126:SF14">
    <property type="entry name" value="ANK_REP_REGION DOMAIN-CONTAINING PROTEIN"/>
    <property type="match status" value="1"/>
</dbReference>
<feature type="region of interest" description="Disordered" evidence="4">
    <location>
        <begin position="1"/>
        <end position="25"/>
    </location>
</feature>
<keyword evidence="2 3" id="KW-0040">ANK repeat</keyword>
<feature type="compositionally biased region" description="Basic residues" evidence="4">
    <location>
        <begin position="15"/>
        <end position="24"/>
    </location>
</feature>
<dbReference type="SUPFAM" id="SSF48403">
    <property type="entry name" value="Ankyrin repeat"/>
    <property type="match status" value="1"/>
</dbReference>